<organism evidence="2 3">
    <name type="scientific">Breznakia pachnodae</name>
    <dbReference type="NCBI Taxonomy" id="265178"/>
    <lineage>
        <taxon>Bacteria</taxon>
        <taxon>Bacillati</taxon>
        <taxon>Bacillota</taxon>
        <taxon>Erysipelotrichia</taxon>
        <taxon>Erysipelotrichales</taxon>
        <taxon>Erysipelotrichaceae</taxon>
        <taxon>Breznakia</taxon>
    </lineage>
</organism>
<evidence type="ECO:0000313" key="2">
    <source>
        <dbReference type="EMBL" id="MDQ0361451.1"/>
    </source>
</evidence>
<proteinExistence type="predicted"/>
<keyword evidence="1" id="KW-0812">Transmembrane</keyword>
<sequence>MSNEVGLSKKDLMKLFVRSNAVQSSFNFERMQALGFEWALLPVLNKLYADDKEARIQAYQRHLNYFNSHPWTCGPIFGIVASMEERKAQGEDVSEENIQAVKGALMGPLAGIGDSLFWGTVRPIFAGICASLALAGNSFAPIIFVLGLNAIHFGFQYWGVMNGYKFSDTFMQKMESMKIKRWMTAATILGLIVVGGLSATWLNISTPLVYSVGETSVSVQDTLNMILPKLLALISTLAVYTLLRKGKSSTWVMMSIIIVGFVLGFFGILA</sequence>
<keyword evidence="3" id="KW-1185">Reference proteome</keyword>
<feature type="transmembrane region" description="Helical" evidence="1">
    <location>
        <begin position="182"/>
        <end position="202"/>
    </location>
</feature>
<dbReference type="InterPro" id="IPR050303">
    <property type="entry name" value="GatZ_KbaZ_carbometab"/>
</dbReference>
<feature type="transmembrane region" description="Helical" evidence="1">
    <location>
        <begin position="142"/>
        <end position="161"/>
    </location>
</feature>
<accession>A0ABU0E3P6</accession>
<comment type="caution">
    <text evidence="2">The sequence shown here is derived from an EMBL/GenBank/DDBJ whole genome shotgun (WGS) entry which is preliminary data.</text>
</comment>
<dbReference type="PANTHER" id="PTHR32502:SF23">
    <property type="entry name" value="TRANSPORT PROTEIN, PTS SYSTEM"/>
    <property type="match status" value="1"/>
</dbReference>
<dbReference type="PANTHER" id="PTHR32502">
    <property type="entry name" value="N-ACETYLGALACTOSAMINE PERMEASE II COMPONENT-RELATED"/>
    <property type="match status" value="1"/>
</dbReference>
<name>A0ABU0E3P6_9FIRM</name>
<evidence type="ECO:0000313" key="3">
    <source>
        <dbReference type="Proteomes" id="UP001230220"/>
    </source>
</evidence>
<dbReference type="Pfam" id="PF03613">
    <property type="entry name" value="EIID-AGA"/>
    <property type="match status" value="1"/>
</dbReference>
<keyword evidence="1" id="KW-0472">Membrane</keyword>
<dbReference type="InterPro" id="IPR004704">
    <property type="entry name" value="PTS_IID_man"/>
</dbReference>
<feature type="transmembrane region" description="Helical" evidence="1">
    <location>
        <begin position="250"/>
        <end position="269"/>
    </location>
</feature>
<feature type="transmembrane region" description="Helical" evidence="1">
    <location>
        <begin position="222"/>
        <end position="243"/>
    </location>
</feature>
<evidence type="ECO:0000256" key="1">
    <source>
        <dbReference type="SAM" id="Phobius"/>
    </source>
</evidence>
<dbReference type="Proteomes" id="UP001230220">
    <property type="component" value="Unassembled WGS sequence"/>
</dbReference>
<protein>
    <submittedName>
        <fullName evidence="2">PTS system mannose-specific IID component</fullName>
    </submittedName>
</protein>
<dbReference type="PROSITE" id="PS51108">
    <property type="entry name" value="PTS_EIID"/>
    <property type="match status" value="1"/>
</dbReference>
<dbReference type="EMBL" id="JAUSUR010000003">
    <property type="protein sequence ID" value="MDQ0361451.1"/>
    <property type="molecule type" value="Genomic_DNA"/>
</dbReference>
<reference evidence="2 3" key="1">
    <citation type="submission" date="2023-07" db="EMBL/GenBank/DDBJ databases">
        <title>Genomic Encyclopedia of Type Strains, Phase IV (KMG-IV): sequencing the most valuable type-strain genomes for metagenomic binning, comparative biology and taxonomic classification.</title>
        <authorList>
            <person name="Goeker M."/>
        </authorList>
    </citation>
    <scope>NUCLEOTIDE SEQUENCE [LARGE SCALE GENOMIC DNA]</scope>
    <source>
        <strain evidence="2 3">DSM 16784</strain>
    </source>
</reference>
<dbReference type="RefSeq" id="WP_307408180.1">
    <property type="nucleotide sequence ID" value="NZ_JAUSUR010000003.1"/>
</dbReference>
<gene>
    <name evidence="2" type="ORF">J2S15_002198</name>
</gene>
<keyword evidence="1" id="KW-1133">Transmembrane helix</keyword>